<keyword evidence="12" id="KW-0479">Metal-binding</keyword>
<feature type="binding site" evidence="12">
    <location>
        <position position="77"/>
    </location>
    <ligand>
        <name>Na(+)</name>
        <dbReference type="ChEBI" id="CHEBI:29101"/>
        <note>structural</note>
    </ligand>
</feature>
<evidence type="ECO:0000313" key="13">
    <source>
        <dbReference type="EMBL" id="SPJ24994.1"/>
    </source>
</evidence>
<evidence type="ECO:0000256" key="6">
    <source>
        <dbReference type="ARBA" id="ARBA00023053"/>
    </source>
</evidence>
<evidence type="ECO:0000256" key="12">
    <source>
        <dbReference type="HAMAP-Rule" id="MF_00454"/>
    </source>
</evidence>
<protein>
    <recommendedName>
        <fullName evidence="12">Fluoride-specific ion channel FluC</fullName>
    </recommendedName>
</protein>
<keyword evidence="2 12" id="KW-1003">Cell membrane</keyword>
<evidence type="ECO:0000256" key="4">
    <source>
        <dbReference type="ARBA" id="ARBA00022692"/>
    </source>
</evidence>
<accession>A0A2R8BXU0</accession>
<dbReference type="PANTHER" id="PTHR28259:SF1">
    <property type="entry name" value="FLUORIDE EXPORT PROTEIN 1-RELATED"/>
    <property type="match status" value="1"/>
</dbReference>
<dbReference type="EMBL" id="ONZF01000006">
    <property type="protein sequence ID" value="SPJ24994.1"/>
    <property type="molecule type" value="Genomic_DNA"/>
</dbReference>
<keyword evidence="14" id="KW-1185">Reference proteome</keyword>
<keyword evidence="4 12" id="KW-0812">Transmembrane</keyword>
<reference evidence="13 14" key="1">
    <citation type="submission" date="2018-03" db="EMBL/GenBank/DDBJ databases">
        <authorList>
            <person name="Keele B.F."/>
        </authorList>
    </citation>
    <scope>NUCLEOTIDE SEQUENCE [LARGE SCALE GENOMIC DNA]</scope>
    <source>
        <strain evidence="13 14">CECT 8504</strain>
    </source>
</reference>
<dbReference type="GO" id="GO:0005886">
    <property type="term" value="C:plasma membrane"/>
    <property type="evidence" value="ECO:0007669"/>
    <property type="project" value="UniProtKB-SubCell"/>
</dbReference>
<comment type="catalytic activity">
    <reaction evidence="11">
        <text>fluoride(in) = fluoride(out)</text>
        <dbReference type="Rhea" id="RHEA:76159"/>
        <dbReference type="ChEBI" id="CHEBI:17051"/>
    </reaction>
    <physiologicalReaction direction="left-to-right" evidence="11">
        <dbReference type="Rhea" id="RHEA:76160"/>
    </physiologicalReaction>
</comment>
<keyword evidence="3" id="KW-0997">Cell inner membrane</keyword>
<feature type="transmembrane region" description="Helical" evidence="12">
    <location>
        <begin position="34"/>
        <end position="55"/>
    </location>
</feature>
<keyword evidence="12" id="KW-0813">Transport</keyword>
<dbReference type="PANTHER" id="PTHR28259">
    <property type="entry name" value="FLUORIDE EXPORT PROTEIN 1-RELATED"/>
    <property type="match status" value="1"/>
</dbReference>
<keyword evidence="9 12" id="KW-0407">Ion channel</keyword>
<evidence type="ECO:0000256" key="3">
    <source>
        <dbReference type="ARBA" id="ARBA00022519"/>
    </source>
</evidence>
<proteinExistence type="inferred from homology"/>
<dbReference type="NCBIfam" id="TIGR00494">
    <property type="entry name" value="crcB"/>
    <property type="match status" value="1"/>
</dbReference>
<evidence type="ECO:0000256" key="10">
    <source>
        <dbReference type="ARBA" id="ARBA00035120"/>
    </source>
</evidence>
<name>A0A2R8BXU0_9RHOB</name>
<comment type="activity regulation">
    <text evidence="12">Na(+) is not transported, but it plays an essential structural role and its presence is essential for fluoride channel function.</text>
</comment>
<organism evidence="13 14">
    <name type="scientific">Palleronia abyssalis</name>
    <dbReference type="NCBI Taxonomy" id="1501240"/>
    <lineage>
        <taxon>Bacteria</taxon>
        <taxon>Pseudomonadati</taxon>
        <taxon>Pseudomonadota</taxon>
        <taxon>Alphaproteobacteria</taxon>
        <taxon>Rhodobacterales</taxon>
        <taxon>Roseobacteraceae</taxon>
        <taxon>Palleronia</taxon>
    </lineage>
</organism>
<evidence type="ECO:0000313" key="14">
    <source>
        <dbReference type="Proteomes" id="UP000244912"/>
    </source>
</evidence>
<dbReference type="Proteomes" id="UP000244912">
    <property type="component" value="Unassembled WGS sequence"/>
</dbReference>
<dbReference type="HAMAP" id="MF_00454">
    <property type="entry name" value="FluC"/>
    <property type="match status" value="1"/>
</dbReference>
<feature type="transmembrane region" description="Helical" evidence="12">
    <location>
        <begin position="95"/>
        <end position="117"/>
    </location>
</feature>
<feature type="transmembrane region" description="Helical" evidence="12">
    <location>
        <begin position="67"/>
        <end position="89"/>
    </location>
</feature>
<feature type="binding site" evidence="12">
    <location>
        <position position="74"/>
    </location>
    <ligand>
        <name>Na(+)</name>
        <dbReference type="ChEBI" id="CHEBI:29101"/>
        <note>structural</note>
    </ligand>
</feature>
<dbReference type="GO" id="GO:0140114">
    <property type="term" value="P:cellular detoxification of fluoride"/>
    <property type="evidence" value="ECO:0007669"/>
    <property type="project" value="UniProtKB-UniRule"/>
</dbReference>
<dbReference type="OrthoDB" id="9806299at2"/>
<comment type="similarity">
    <text evidence="10 12">Belongs to the fluoride channel Fluc/FEX (TC 1.A.43) family.</text>
</comment>
<gene>
    <name evidence="12 13" type="primary">crcB</name>
    <name evidence="12" type="synonym">fluC</name>
    <name evidence="13" type="ORF">PAA8504_02837</name>
</gene>
<dbReference type="AlphaFoldDB" id="A0A2R8BXU0"/>
<evidence type="ECO:0000256" key="1">
    <source>
        <dbReference type="ARBA" id="ARBA00004651"/>
    </source>
</evidence>
<evidence type="ECO:0000256" key="2">
    <source>
        <dbReference type="ARBA" id="ARBA00022475"/>
    </source>
</evidence>
<evidence type="ECO:0000256" key="7">
    <source>
        <dbReference type="ARBA" id="ARBA00023065"/>
    </source>
</evidence>
<dbReference type="RefSeq" id="WP_108894801.1">
    <property type="nucleotide sequence ID" value="NZ_ONZF01000006.1"/>
</dbReference>
<keyword evidence="7 12" id="KW-0406">Ion transport</keyword>
<evidence type="ECO:0000256" key="8">
    <source>
        <dbReference type="ARBA" id="ARBA00023136"/>
    </source>
</evidence>
<dbReference type="InterPro" id="IPR003691">
    <property type="entry name" value="FluC"/>
</dbReference>
<comment type="function">
    <text evidence="12">Fluoride-specific ion channel. Important for reducing fluoride concentration in the cell, thus reducing its toxicity.</text>
</comment>
<dbReference type="GO" id="GO:0046872">
    <property type="term" value="F:metal ion binding"/>
    <property type="evidence" value="ECO:0007669"/>
    <property type="project" value="UniProtKB-KW"/>
</dbReference>
<dbReference type="GO" id="GO:0062054">
    <property type="term" value="F:fluoride channel activity"/>
    <property type="evidence" value="ECO:0007669"/>
    <property type="project" value="UniProtKB-UniRule"/>
</dbReference>
<sequence>MIATLFQVAAGGAIGAAARYVVGVGVARIAGPGMPLGVLTANVAGCLLMGLFIGAAGRLGLSGLNPFVATGILGGFTTFSSFSLEAIYLMQEGQAGSAILYIALSVGAGLGALYLGLELARALT</sequence>
<keyword evidence="8 12" id="KW-0472">Membrane</keyword>
<keyword evidence="5 12" id="KW-1133">Transmembrane helix</keyword>
<evidence type="ECO:0000256" key="5">
    <source>
        <dbReference type="ARBA" id="ARBA00022989"/>
    </source>
</evidence>
<evidence type="ECO:0000256" key="9">
    <source>
        <dbReference type="ARBA" id="ARBA00023303"/>
    </source>
</evidence>
<comment type="subcellular location">
    <subcellularLocation>
        <location evidence="1 12">Cell membrane</location>
        <topology evidence="1 12">Multi-pass membrane protein</topology>
    </subcellularLocation>
</comment>
<dbReference type="Pfam" id="PF02537">
    <property type="entry name" value="CRCB"/>
    <property type="match status" value="1"/>
</dbReference>
<evidence type="ECO:0000256" key="11">
    <source>
        <dbReference type="ARBA" id="ARBA00035585"/>
    </source>
</evidence>
<keyword evidence="6 12" id="KW-0915">Sodium</keyword>